<evidence type="ECO:0000313" key="3">
    <source>
        <dbReference type="Proteomes" id="UP000261284"/>
    </source>
</evidence>
<sequence length="154" mass="17639">MQQDFGELIEPAPVRFSFGAPGWYVLAALVLLLLMLLAMVIVRYLKRNHYRKTALQWLAAEEQRGPQPDALVYAANMLLKRIAMRNYGRERVAAVQGEEWIKLLNTTCRKPCFDAADSALLQHDLYAAGTLPLSRAVEFVLKSKRWIKTHRHAF</sequence>
<keyword evidence="3" id="KW-1185">Reference proteome</keyword>
<keyword evidence="1" id="KW-0812">Transmembrane</keyword>
<dbReference type="InterPro" id="IPR025489">
    <property type="entry name" value="DUF4381"/>
</dbReference>
<keyword evidence="1" id="KW-1133">Transmembrane helix</keyword>
<dbReference type="AlphaFoldDB" id="A0A3E1NHI3"/>
<proteinExistence type="predicted"/>
<accession>A0A3E1NHI3</accession>
<dbReference type="OrthoDB" id="978983at2"/>
<keyword evidence="1" id="KW-0472">Membrane</keyword>
<organism evidence="2 3">
    <name type="scientific">Deminuibacter soli</name>
    <dbReference type="NCBI Taxonomy" id="2291815"/>
    <lineage>
        <taxon>Bacteria</taxon>
        <taxon>Pseudomonadati</taxon>
        <taxon>Bacteroidota</taxon>
        <taxon>Chitinophagia</taxon>
        <taxon>Chitinophagales</taxon>
        <taxon>Chitinophagaceae</taxon>
        <taxon>Deminuibacter</taxon>
    </lineage>
</organism>
<evidence type="ECO:0000256" key="1">
    <source>
        <dbReference type="SAM" id="Phobius"/>
    </source>
</evidence>
<feature type="transmembrane region" description="Helical" evidence="1">
    <location>
        <begin position="23"/>
        <end position="45"/>
    </location>
</feature>
<reference evidence="2 3" key="1">
    <citation type="submission" date="2018-08" db="EMBL/GenBank/DDBJ databases">
        <title>Chitinophagaceae sp. K23C18032701, a novel bacterium isolated from forest soil.</title>
        <authorList>
            <person name="Wang C."/>
        </authorList>
    </citation>
    <scope>NUCLEOTIDE SEQUENCE [LARGE SCALE GENOMIC DNA]</scope>
    <source>
        <strain evidence="2 3">K23C18032701</strain>
    </source>
</reference>
<protein>
    <submittedName>
        <fullName evidence="2">DUF4381 domain-containing protein</fullName>
    </submittedName>
</protein>
<dbReference type="RefSeq" id="WP_116848071.1">
    <property type="nucleotide sequence ID" value="NZ_QTJU01000005.1"/>
</dbReference>
<comment type="caution">
    <text evidence="2">The sequence shown here is derived from an EMBL/GenBank/DDBJ whole genome shotgun (WGS) entry which is preliminary data.</text>
</comment>
<dbReference type="Proteomes" id="UP000261284">
    <property type="component" value="Unassembled WGS sequence"/>
</dbReference>
<dbReference type="EMBL" id="QTJU01000005">
    <property type="protein sequence ID" value="RFM27314.1"/>
    <property type="molecule type" value="Genomic_DNA"/>
</dbReference>
<evidence type="ECO:0000313" key="2">
    <source>
        <dbReference type="EMBL" id="RFM27314.1"/>
    </source>
</evidence>
<dbReference type="Pfam" id="PF14316">
    <property type="entry name" value="DUF4381"/>
    <property type="match status" value="1"/>
</dbReference>
<gene>
    <name evidence="2" type="ORF">DXN05_14900</name>
</gene>
<name>A0A3E1NHI3_9BACT</name>